<feature type="compositionally biased region" description="Polar residues" evidence="1">
    <location>
        <begin position="20"/>
        <end position="49"/>
    </location>
</feature>
<accession>A0A517ZWL2</accession>
<evidence type="ECO:0000313" key="4">
    <source>
        <dbReference type="EMBL" id="QDU46815.1"/>
    </source>
</evidence>
<evidence type="ECO:0000256" key="3">
    <source>
        <dbReference type="SAM" id="SignalP"/>
    </source>
</evidence>
<dbReference type="Proteomes" id="UP000319383">
    <property type="component" value="Chromosome"/>
</dbReference>
<feature type="chain" id="PRO_5021706470" evidence="3">
    <location>
        <begin position="23"/>
        <end position="1128"/>
    </location>
</feature>
<feature type="transmembrane region" description="Helical" evidence="2">
    <location>
        <begin position="1044"/>
        <end position="1062"/>
    </location>
</feature>
<keyword evidence="3" id="KW-0732">Signal</keyword>
<dbReference type="AlphaFoldDB" id="A0A517ZWL2"/>
<evidence type="ECO:0000256" key="2">
    <source>
        <dbReference type="SAM" id="Phobius"/>
    </source>
</evidence>
<feature type="region of interest" description="Disordered" evidence="1">
    <location>
        <begin position="20"/>
        <end position="51"/>
    </location>
</feature>
<sequence length="1128" mass="123469" precursor="true">MRILCALGLAIFWGFTSQSVSAQPPTDGNKTPSTATQPQSRSTSTAPNESSRRVIYWIDETGKRIPVLRAEPGETLEQALDRLKTDETATKPPAPQTATITRIDLSGKVIGERAALTAEYTVQVLAEDAFVPIPLRIPEATITGDAKHTGPGESIPGGLNGNDGYTWWLRGKGEHQLTLDLSLPVEARSPKLRLKLTLPPTAVSKFSLQVPQPQVSATAQNKDSRSQPVISEIDGSQIVVLGLGTAFELTWQPTSAAEPGNSVLEVDNTISVDVDNEAVFVKAQQDLKAIVGTATFDVVRVDLPANAKLQSLHGPNVVGHAADPAAPQTIIIQLAKPTLGPVKLNWLVELDHPQSTSSLLVEGFNVHEAVRQSGLIGMRSDADHRLDIDADASKFVRRIDVATVKNYFDFEAAPDSAFRFSKQPFRLDTKIRKVEPQLTVTPQILLSCSGSSIDLEGTFQFRVTGGEIETVDINWPDWQRNGWTLQPFEPQGQVAERSEEGNRITFRLKKRTGTAFTVQLKAQRAIPDEKEPLDFDLPAAEASRHQTAVVIVAMNDNVQMQFEPEGGETVARLLLEPLPVALRLPETVRDRRHIIYEVESISRRFTGRLSTHKKIVQTSTIVKLIPTAPQMTVRQTISYTVAWGRQATVSLLVPNSLKGRVRFTSDTDDELLPTPSQAPSKSDYHQINLPLKAPGTRRFHVIAEYNIDDVAVAKPSDQATVMLPFIKSLDGAFAETTFETEQSPNVQVQFEQEGWRLQTDAAGKSTWRTNRDVISIPVSTRRIGGPLDQPGVVITKALARTEIDATGTAETQLVYELQQTPDRIEITLPTGQTLVEVLWNGQKLQRESVDSNSEALDRYGYKIQPTTDRDERRLLIRYRALTSQPLAFTGSYRLSIPRITGEVWAGQSVWDVQLPREQILFIDPVGFTSQNQWTRSALGGLLWQRTPQQTPAELRQWLNFSEPSDAPSPSGGGHRYQFARLAPLRQLSVQTISWPMLIGIGSGLSLILGLMFQYVPASRNVLALLVIGCALAVVGIWYMTPVILLLQASVLGMVLAFVSAMIQASIRRRRSTVVTMSSGSGIGSITGSSFEQDVIGTSGSQTLIRPPSASGSSPGQSIPSSTISGASE</sequence>
<keyword evidence="2" id="KW-0812">Transmembrane</keyword>
<proteinExistence type="predicted"/>
<feature type="transmembrane region" description="Helical" evidence="2">
    <location>
        <begin position="1021"/>
        <end position="1038"/>
    </location>
</feature>
<dbReference type="KEGG" id="sdyn:Mal52_53370"/>
<reference evidence="4 5" key="1">
    <citation type="submission" date="2019-02" db="EMBL/GenBank/DDBJ databases">
        <title>Deep-cultivation of Planctomycetes and their phenomic and genomic characterization uncovers novel biology.</title>
        <authorList>
            <person name="Wiegand S."/>
            <person name="Jogler M."/>
            <person name="Boedeker C."/>
            <person name="Pinto D."/>
            <person name="Vollmers J."/>
            <person name="Rivas-Marin E."/>
            <person name="Kohn T."/>
            <person name="Peeters S.H."/>
            <person name="Heuer A."/>
            <person name="Rast P."/>
            <person name="Oberbeckmann S."/>
            <person name="Bunk B."/>
            <person name="Jeske O."/>
            <person name="Meyerdierks A."/>
            <person name="Storesund J.E."/>
            <person name="Kallscheuer N."/>
            <person name="Luecker S."/>
            <person name="Lage O.M."/>
            <person name="Pohl T."/>
            <person name="Merkel B.J."/>
            <person name="Hornburger P."/>
            <person name="Mueller R.-W."/>
            <person name="Bruemmer F."/>
            <person name="Labrenz M."/>
            <person name="Spormann A.M."/>
            <person name="Op den Camp H."/>
            <person name="Overmann J."/>
            <person name="Amann R."/>
            <person name="Jetten M.S.M."/>
            <person name="Mascher T."/>
            <person name="Medema M.H."/>
            <person name="Devos D.P."/>
            <person name="Kaster A.-K."/>
            <person name="Ovreas L."/>
            <person name="Rohde M."/>
            <person name="Galperin M.Y."/>
            <person name="Jogler C."/>
        </authorList>
    </citation>
    <scope>NUCLEOTIDE SEQUENCE [LARGE SCALE GENOMIC DNA]</scope>
    <source>
        <strain evidence="4 5">Mal52</strain>
    </source>
</reference>
<evidence type="ECO:0000313" key="5">
    <source>
        <dbReference type="Proteomes" id="UP000319383"/>
    </source>
</evidence>
<keyword evidence="5" id="KW-1185">Reference proteome</keyword>
<keyword evidence="2" id="KW-1133">Transmembrane helix</keyword>
<protein>
    <submittedName>
        <fullName evidence="4">Uncharacterized protein</fullName>
    </submittedName>
</protein>
<organism evidence="4 5">
    <name type="scientific">Symmachiella dynata</name>
    <dbReference type="NCBI Taxonomy" id="2527995"/>
    <lineage>
        <taxon>Bacteria</taxon>
        <taxon>Pseudomonadati</taxon>
        <taxon>Planctomycetota</taxon>
        <taxon>Planctomycetia</taxon>
        <taxon>Planctomycetales</taxon>
        <taxon>Planctomycetaceae</taxon>
        <taxon>Symmachiella</taxon>
    </lineage>
</organism>
<keyword evidence="2" id="KW-0472">Membrane</keyword>
<feature type="region of interest" description="Disordered" evidence="1">
    <location>
        <begin position="1099"/>
        <end position="1128"/>
    </location>
</feature>
<evidence type="ECO:0000256" key="1">
    <source>
        <dbReference type="SAM" id="MobiDB-lite"/>
    </source>
</evidence>
<feature type="transmembrane region" description="Helical" evidence="2">
    <location>
        <begin position="992"/>
        <end position="1014"/>
    </location>
</feature>
<gene>
    <name evidence="4" type="ORF">Mal52_53370</name>
</gene>
<name>A0A517ZWL2_9PLAN</name>
<dbReference type="EMBL" id="CP036276">
    <property type="protein sequence ID" value="QDU46815.1"/>
    <property type="molecule type" value="Genomic_DNA"/>
</dbReference>
<feature type="compositionally biased region" description="Low complexity" evidence="1">
    <location>
        <begin position="1104"/>
        <end position="1128"/>
    </location>
</feature>
<feature type="signal peptide" evidence="3">
    <location>
        <begin position="1"/>
        <end position="22"/>
    </location>
</feature>